<dbReference type="GO" id="GO:0046872">
    <property type="term" value="F:metal ion binding"/>
    <property type="evidence" value="ECO:0007669"/>
    <property type="project" value="UniProtKB-KW"/>
</dbReference>
<dbReference type="Proteomes" id="UP000235965">
    <property type="component" value="Unassembled WGS sequence"/>
</dbReference>
<gene>
    <name evidence="9" type="ORF">B7P43_G02167</name>
</gene>
<dbReference type="EMBL" id="NEVH01019369">
    <property type="protein sequence ID" value="PNF22835.1"/>
    <property type="molecule type" value="Genomic_DNA"/>
</dbReference>
<evidence type="ECO:0000259" key="8">
    <source>
        <dbReference type="Pfam" id="PF13359"/>
    </source>
</evidence>
<evidence type="ECO:0000313" key="10">
    <source>
        <dbReference type="Proteomes" id="UP000235965"/>
    </source>
</evidence>
<feature type="domain" description="DDE Tnp4" evidence="8">
    <location>
        <begin position="83"/>
        <end position="243"/>
    </location>
</feature>
<keyword evidence="10" id="KW-1185">Reference proteome</keyword>
<sequence>MKISFKYITCCSSRYLGTGTFRSLHFEFLLGRSTIASIIWDTCVAIWEVLREEFMKEPSMEDWMEISEKYERRENFPHCVGSIDRKHIRIIKPWGSGNEFLNYKKFSSIVLVAVADSDYCFRYIDVGGFGHEGDSNLFKATELGKRLYSQSLHLPQPRPLPNEQNGQSVPFEFMADEAFALSEHVLRPFPAKTLTHEKKVFNYGLSRARIFVECAFGILPNKWRVFHRPLDVSMDLSDTIVKA</sequence>
<comment type="similarity">
    <text evidence="3">Belongs to the HARBI1 family.</text>
</comment>
<dbReference type="PANTHER" id="PTHR22930">
    <property type="match status" value="1"/>
</dbReference>
<dbReference type="GO" id="GO:0005634">
    <property type="term" value="C:nucleus"/>
    <property type="evidence" value="ECO:0007669"/>
    <property type="project" value="UniProtKB-SubCell"/>
</dbReference>
<dbReference type="OrthoDB" id="6576803at2759"/>
<keyword evidence="7" id="KW-0539">Nucleus</keyword>
<dbReference type="PANTHER" id="PTHR22930:SF269">
    <property type="entry name" value="NUCLEASE HARBI1-LIKE PROTEIN"/>
    <property type="match status" value="1"/>
</dbReference>
<dbReference type="Pfam" id="PF13359">
    <property type="entry name" value="DDE_Tnp_4"/>
    <property type="match status" value="1"/>
</dbReference>
<protein>
    <recommendedName>
        <fullName evidence="8">DDE Tnp4 domain-containing protein</fullName>
    </recommendedName>
</protein>
<dbReference type="InterPro" id="IPR027806">
    <property type="entry name" value="HARBI1_dom"/>
</dbReference>
<keyword evidence="6" id="KW-0378">Hydrolase</keyword>
<dbReference type="InParanoid" id="A0A2J7Q2M5"/>
<evidence type="ECO:0000256" key="3">
    <source>
        <dbReference type="ARBA" id="ARBA00006958"/>
    </source>
</evidence>
<evidence type="ECO:0000256" key="7">
    <source>
        <dbReference type="ARBA" id="ARBA00023242"/>
    </source>
</evidence>
<accession>A0A2J7Q2M5</accession>
<evidence type="ECO:0000256" key="6">
    <source>
        <dbReference type="ARBA" id="ARBA00022801"/>
    </source>
</evidence>
<evidence type="ECO:0000256" key="4">
    <source>
        <dbReference type="ARBA" id="ARBA00022722"/>
    </source>
</evidence>
<dbReference type="GO" id="GO:0016787">
    <property type="term" value="F:hydrolase activity"/>
    <property type="evidence" value="ECO:0007669"/>
    <property type="project" value="UniProtKB-KW"/>
</dbReference>
<proteinExistence type="inferred from homology"/>
<keyword evidence="5" id="KW-0479">Metal-binding</keyword>
<keyword evidence="4" id="KW-0540">Nuclease</keyword>
<dbReference type="InterPro" id="IPR045249">
    <property type="entry name" value="HARBI1-like"/>
</dbReference>
<dbReference type="AlphaFoldDB" id="A0A2J7Q2M5"/>
<evidence type="ECO:0000256" key="1">
    <source>
        <dbReference type="ARBA" id="ARBA00001968"/>
    </source>
</evidence>
<evidence type="ECO:0000256" key="2">
    <source>
        <dbReference type="ARBA" id="ARBA00004123"/>
    </source>
</evidence>
<comment type="cofactor">
    <cofactor evidence="1">
        <name>a divalent metal cation</name>
        <dbReference type="ChEBI" id="CHEBI:60240"/>
    </cofactor>
</comment>
<comment type="caution">
    <text evidence="9">The sequence shown here is derived from an EMBL/GenBank/DDBJ whole genome shotgun (WGS) entry which is preliminary data.</text>
</comment>
<reference evidence="9 10" key="1">
    <citation type="submission" date="2017-12" db="EMBL/GenBank/DDBJ databases">
        <title>Hemimetabolous genomes reveal molecular basis of termite eusociality.</title>
        <authorList>
            <person name="Harrison M.C."/>
            <person name="Jongepier E."/>
            <person name="Robertson H.M."/>
            <person name="Arning N."/>
            <person name="Bitard-Feildel T."/>
            <person name="Chao H."/>
            <person name="Childers C.P."/>
            <person name="Dinh H."/>
            <person name="Doddapaneni H."/>
            <person name="Dugan S."/>
            <person name="Gowin J."/>
            <person name="Greiner C."/>
            <person name="Han Y."/>
            <person name="Hu H."/>
            <person name="Hughes D.S.T."/>
            <person name="Huylmans A.-K."/>
            <person name="Kemena C."/>
            <person name="Kremer L.P.M."/>
            <person name="Lee S.L."/>
            <person name="Lopez-Ezquerra A."/>
            <person name="Mallet L."/>
            <person name="Monroy-Kuhn J.M."/>
            <person name="Moser A."/>
            <person name="Murali S.C."/>
            <person name="Muzny D.M."/>
            <person name="Otani S."/>
            <person name="Piulachs M.-D."/>
            <person name="Poelchau M."/>
            <person name="Qu J."/>
            <person name="Schaub F."/>
            <person name="Wada-Katsumata A."/>
            <person name="Worley K.C."/>
            <person name="Xie Q."/>
            <person name="Ylla G."/>
            <person name="Poulsen M."/>
            <person name="Gibbs R.A."/>
            <person name="Schal C."/>
            <person name="Richards S."/>
            <person name="Belles X."/>
            <person name="Korb J."/>
            <person name="Bornberg-Bauer E."/>
        </authorList>
    </citation>
    <scope>NUCLEOTIDE SEQUENCE [LARGE SCALE GENOMIC DNA]</scope>
    <source>
        <tissue evidence="9">Whole body</tissue>
    </source>
</reference>
<dbReference type="GO" id="GO:0004518">
    <property type="term" value="F:nuclease activity"/>
    <property type="evidence" value="ECO:0007669"/>
    <property type="project" value="UniProtKB-KW"/>
</dbReference>
<evidence type="ECO:0000313" key="9">
    <source>
        <dbReference type="EMBL" id="PNF22835.1"/>
    </source>
</evidence>
<comment type="subcellular location">
    <subcellularLocation>
        <location evidence="2">Nucleus</location>
    </subcellularLocation>
</comment>
<dbReference type="STRING" id="105785.A0A2J7Q2M5"/>
<organism evidence="9 10">
    <name type="scientific">Cryptotermes secundus</name>
    <dbReference type="NCBI Taxonomy" id="105785"/>
    <lineage>
        <taxon>Eukaryota</taxon>
        <taxon>Metazoa</taxon>
        <taxon>Ecdysozoa</taxon>
        <taxon>Arthropoda</taxon>
        <taxon>Hexapoda</taxon>
        <taxon>Insecta</taxon>
        <taxon>Pterygota</taxon>
        <taxon>Neoptera</taxon>
        <taxon>Polyneoptera</taxon>
        <taxon>Dictyoptera</taxon>
        <taxon>Blattodea</taxon>
        <taxon>Blattoidea</taxon>
        <taxon>Termitoidae</taxon>
        <taxon>Kalotermitidae</taxon>
        <taxon>Cryptotermitinae</taxon>
        <taxon>Cryptotermes</taxon>
    </lineage>
</organism>
<evidence type="ECO:0000256" key="5">
    <source>
        <dbReference type="ARBA" id="ARBA00022723"/>
    </source>
</evidence>
<name>A0A2J7Q2M5_9NEOP</name>